<dbReference type="InterPro" id="IPR023867">
    <property type="entry name" value="Sulphatase_maturase_rSAM"/>
</dbReference>
<keyword evidence="4" id="KW-0408">Iron</keyword>
<keyword evidence="7" id="KW-0614">Plasmid</keyword>
<dbReference type="InterPro" id="IPR058240">
    <property type="entry name" value="rSAM_sf"/>
</dbReference>
<comment type="cofactor">
    <cofactor evidence="1">
        <name>[4Fe-4S] cluster</name>
        <dbReference type="ChEBI" id="CHEBI:49883"/>
    </cofactor>
</comment>
<gene>
    <name evidence="7" type="ORF">A9C11_31860</name>
</gene>
<keyword evidence="3" id="KW-0479">Metal-binding</keyword>
<dbReference type="PANTHER" id="PTHR43273:SF3">
    <property type="entry name" value="ANAEROBIC SULFATASE-MATURATING ENZYME HOMOLOG ASLB-RELATED"/>
    <property type="match status" value="1"/>
</dbReference>
<dbReference type="Proteomes" id="UP000077748">
    <property type="component" value="Plasmid pRBL16"/>
</dbReference>
<dbReference type="GO" id="GO:0016491">
    <property type="term" value="F:oxidoreductase activity"/>
    <property type="evidence" value="ECO:0007669"/>
    <property type="project" value="InterPro"/>
</dbReference>
<protein>
    <submittedName>
        <fullName evidence="7">Transcriptional regulator</fullName>
    </submittedName>
</protein>
<organism evidence="7 8">
    <name type="scientific">Pseudomonas citronellolis</name>
    <dbReference type="NCBI Taxonomy" id="53408"/>
    <lineage>
        <taxon>Bacteria</taxon>
        <taxon>Pseudomonadati</taxon>
        <taxon>Pseudomonadota</taxon>
        <taxon>Gammaproteobacteria</taxon>
        <taxon>Pseudomonadales</taxon>
        <taxon>Pseudomonadaceae</taxon>
        <taxon>Pseudomonas</taxon>
    </lineage>
</organism>
<dbReference type="EMBL" id="CP015879">
    <property type="protein sequence ID" value="ANI18666.1"/>
    <property type="molecule type" value="Genomic_DNA"/>
</dbReference>
<evidence type="ECO:0000256" key="6">
    <source>
        <dbReference type="ARBA" id="ARBA00023601"/>
    </source>
</evidence>
<comment type="similarity">
    <text evidence="6">Belongs to the radical SAM superfamily. Anaerobic sulfatase-maturating enzyme family.</text>
</comment>
<accession>A0A1A9KLG4</accession>
<dbReference type="SFLD" id="SFLDG01067">
    <property type="entry name" value="SPASM/twitch_domain_containing"/>
    <property type="match status" value="1"/>
</dbReference>
<dbReference type="GeneID" id="93444608"/>
<evidence type="ECO:0000256" key="5">
    <source>
        <dbReference type="ARBA" id="ARBA00023014"/>
    </source>
</evidence>
<evidence type="ECO:0000256" key="3">
    <source>
        <dbReference type="ARBA" id="ARBA00022723"/>
    </source>
</evidence>
<evidence type="ECO:0000313" key="7">
    <source>
        <dbReference type="EMBL" id="ANI18666.1"/>
    </source>
</evidence>
<dbReference type="InterPro" id="IPR013785">
    <property type="entry name" value="Aldolase_TIM"/>
</dbReference>
<keyword evidence="2" id="KW-0949">S-adenosyl-L-methionine</keyword>
<dbReference type="SUPFAM" id="SSF102114">
    <property type="entry name" value="Radical SAM enzymes"/>
    <property type="match status" value="1"/>
</dbReference>
<evidence type="ECO:0000256" key="2">
    <source>
        <dbReference type="ARBA" id="ARBA00022691"/>
    </source>
</evidence>
<reference evidence="7 8" key="1">
    <citation type="submission" date="2016-05" db="EMBL/GenBank/DDBJ databases">
        <title>Genome Sequence of Pseudomonas citronellolis Strain SJTE-3, an Estrogens and Persistent Organic Pollutants degradation strain.</title>
        <authorList>
            <person name="Liang R."/>
        </authorList>
    </citation>
    <scope>NUCLEOTIDE SEQUENCE [LARGE SCALE GENOMIC DNA]</scope>
    <source>
        <strain evidence="7 8">SJTE-3</strain>
        <plasmid evidence="8">Plasmid prbl16</plasmid>
    </source>
</reference>
<proteinExistence type="inferred from homology"/>
<dbReference type="RefSeq" id="WP_020191260.1">
    <property type="nucleotide sequence ID" value="NZ_CP015879.1"/>
</dbReference>
<keyword evidence="5" id="KW-0411">Iron-sulfur</keyword>
<dbReference type="InterPro" id="IPR007197">
    <property type="entry name" value="rSAM"/>
</dbReference>
<geneLocation type="plasmid" evidence="8">
    <name>prbl16</name>
</geneLocation>
<dbReference type="GO" id="GO:0046872">
    <property type="term" value="F:metal ion binding"/>
    <property type="evidence" value="ECO:0007669"/>
    <property type="project" value="UniProtKB-KW"/>
</dbReference>
<evidence type="ECO:0000313" key="8">
    <source>
        <dbReference type="Proteomes" id="UP000077748"/>
    </source>
</evidence>
<dbReference type="AlphaFoldDB" id="A0A1A9KLG4"/>
<dbReference type="CDD" id="cd21109">
    <property type="entry name" value="SPASM"/>
    <property type="match status" value="1"/>
</dbReference>
<evidence type="ECO:0000256" key="1">
    <source>
        <dbReference type="ARBA" id="ARBA00001966"/>
    </source>
</evidence>
<evidence type="ECO:0000256" key="4">
    <source>
        <dbReference type="ARBA" id="ARBA00023004"/>
    </source>
</evidence>
<dbReference type="SFLD" id="SFLDS00029">
    <property type="entry name" value="Radical_SAM"/>
    <property type="match status" value="1"/>
</dbReference>
<dbReference type="GO" id="GO:0051536">
    <property type="term" value="F:iron-sulfur cluster binding"/>
    <property type="evidence" value="ECO:0007669"/>
    <property type="project" value="UniProtKB-KW"/>
</dbReference>
<dbReference type="PANTHER" id="PTHR43273">
    <property type="entry name" value="ANAEROBIC SULFATASE-MATURATING ENZYME HOMOLOG ASLB-RELATED"/>
    <property type="match status" value="1"/>
</dbReference>
<dbReference type="Gene3D" id="3.20.20.70">
    <property type="entry name" value="Aldolase class I"/>
    <property type="match status" value="1"/>
</dbReference>
<name>A0A1A9KLG4_9PSED</name>
<sequence>MLPVTQSEPFEGLTDTIENGYFVFTLMPSLYCPYNCKHCYLSKEQRSDKTLMSLDDFRMVCRKIHTYFEEQQPPRRTIIAYNYGGEPTAAGPEYFLAYSRIMDEELPASAGYEVRHVMLTSMLGVDLDVWAPIWHEHCNGYVQTSYDGDMRSSNYVRKWEAKVREAVGRGLKVATISVVNSALLEQGASRTLDLLAELGVEETGWLPFMLNEQNDRPGQYDRFAPTMTAFNDFMIEMLNHWYRGKVQGLKMPSIGEAHFAVDRAAGGDLSNMAGQTLFLLPDGKFVLPNYRDGWKEYMHSFGNILEPETTFRDILCSRERILYMRRQSTRNNNPECRHCEFRNACLLEFAKPNKPNDECFGAKRFVAHAIARNGIEPLLSGPVTLY</sequence>